<dbReference type="EMBL" id="CP042425">
    <property type="protein sequence ID" value="QEL20404.1"/>
    <property type="molecule type" value="Genomic_DNA"/>
</dbReference>
<sequence>MPDRDPGGAATLDDVVGLLRELVAAARPAPALLDIGEFAALMAIGESTLERLKATPQIGPQPVRLGGSVRWNRAEVTAWLGRRNHRGELFDARTWPAVWKQIQSA</sequence>
<gene>
    <name evidence="1" type="ORF">PX52LOC_07498</name>
</gene>
<dbReference type="Proteomes" id="UP000324974">
    <property type="component" value="Chromosome"/>
</dbReference>
<proteinExistence type="predicted"/>
<dbReference type="RefSeq" id="WP_149114710.1">
    <property type="nucleotide sequence ID" value="NZ_CP042425.1"/>
</dbReference>
<dbReference type="GO" id="GO:0003677">
    <property type="term" value="F:DNA binding"/>
    <property type="evidence" value="ECO:0007669"/>
    <property type="project" value="UniProtKB-KW"/>
</dbReference>
<accession>A0A5C1AT71</accession>
<dbReference type="OrthoDB" id="291753at2"/>
<protein>
    <submittedName>
        <fullName evidence="1">DNA-binding protein</fullName>
    </submittedName>
</protein>
<dbReference type="AlphaFoldDB" id="A0A5C1AT71"/>
<keyword evidence="1" id="KW-0238">DNA-binding</keyword>
<name>A0A5C1AT71_9BACT</name>
<organism evidence="1 2">
    <name type="scientific">Limnoglobus roseus</name>
    <dbReference type="NCBI Taxonomy" id="2598579"/>
    <lineage>
        <taxon>Bacteria</taxon>
        <taxon>Pseudomonadati</taxon>
        <taxon>Planctomycetota</taxon>
        <taxon>Planctomycetia</taxon>
        <taxon>Gemmatales</taxon>
        <taxon>Gemmataceae</taxon>
        <taxon>Limnoglobus</taxon>
    </lineage>
</organism>
<evidence type="ECO:0000313" key="1">
    <source>
        <dbReference type="EMBL" id="QEL20404.1"/>
    </source>
</evidence>
<dbReference type="KEGG" id="lrs:PX52LOC_07498"/>
<reference evidence="2" key="1">
    <citation type="submission" date="2019-08" db="EMBL/GenBank/DDBJ databases">
        <title>Limnoglobus roseus gen. nov., sp. nov., a novel freshwater planctomycete with a giant genome from the family Gemmataceae.</title>
        <authorList>
            <person name="Kulichevskaya I.S."/>
            <person name="Naumoff D.G."/>
            <person name="Miroshnikov K."/>
            <person name="Ivanova A."/>
            <person name="Philippov D.A."/>
            <person name="Hakobyan A."/>
            <person name="Rijpstra I.C."/>
            <person name="Sinninghe Damste J.S."/>
            <person name="Liesack W."/>
            <person name="Dedysh S.N."/>
        </authorList>
    </citation>
    <scope>NUCLEOTIDE SEQUENCE [LARGE SCALE GENOMIC DNA]</scope>
    <source>
        <strain evidence="2">PX52</strain>
    </source>
</reference>
<keyword evidence="2" id="KW-1185">Reference proteome</keyword>
<evidence type="ECO:0000313" key="2">
    <source>
        <dbReference type="Proteomes" id="UP000324974"/>
    </source>
</evidence>